<dbReference type="Gene3D" id="1.25.40.10">
    <property type="entry name" value="Tetratricopeptide repeat domain"/>
    <property type="match status" value="1"/>
</dbReference>
<dbReference type="AlphaFoldDB" id="A0A1U9VK99"/>
<dbReference type="Pfam" id="PF13432">
    <property type="entry name" value="TPR_16"/>
    <property type="match status" value="1"/>
</dbReference>
<name>A0A1U9VK99_9RALS</name>
<sequence>MTTETLAHSIAEEATPATLLQMAGWHAQSGDPEQAERCYRWVLERDPRHVPALLQLASLLQSDGQRVSEALPLLDTAIALQPRASALHVSRAIVLNALERRLDALESFAQACCLAPGDPGALYNLGLQYADLCCPAQTEVIARHLIGLRPDWPAAHYMLLRALTALEADPAEIEPLYRYLIKSDPMNVSLRFAHGLMQLKAGNYAAGWDAQEWRWDIEPAKSAQQVFRQPRWAGGPLAGRRLLIVGEQGFGDILQFARYLPMLVERGAQVILLLDDNRAALARLLGRIEGIEVVVGAQALPAFDLYCPLASLPYVFDTAVDSIPVPSYLSVDEADVAAWKQRLAHLPRPWVGLCWAGSSEHVHNVRRSLPLCTGSRYYAERQARERRIMAVASRVAAACGVDGLDVAAARDALPSGWTMAPLLERTAGTFVSLQVGAHAADIDTLPASLRARVAAPLPAQPDFYETACLIRALDEVITVDTSAAHLSGAIGQRGRIITPMAPEWRWIERNGRSAWYPEMQLIPQGAIAGQ</sequence>
<dbReference type="SUPFAM" id="SSF53756">
    <property type="entry name" value="UDP-Glycosyltransferase/glycogen phosphorylase"/>
    <property type="match status" value="2"/>
</dbReference>
<dbReference type="SUPFAM" id="SSF48452">
    <property type="entry name" value="TPR-like"/>
    <property type="match status" value="1"/>
</dbReference>
<dbReference type="PANTHER" id="PTHR44809">
    <property type="match status" value="1"/>
</dbReference>
<dbReference type="InterPro" id="IPR019734">
    <property type="entry name" value="TPR_rpt"/>
</dbReference>
<organism evidence="1 2">
    <name type="scientific">blood disease bacterium A2-HR MARDI</name>
    <dbReference type="NCBI Taxonomy" id="1944648"/>
    <lineage>
        <taxon>Bacteria</taxon>
        <taxon>Pseudomonadati</taxon>
        <taxon>Pseudomonadota</taxon>
        <taxon>Betaproteobacteria</taxon>
        <taxon>Burkholderiales</taxon>
        <taxon>Burkholderiaceae</taxon>
        <taxon>Ralstonia</taxon>
        <taxon>Ralstonia solanacearum species complex</taxon>
    </lineage>
</organism>
<dbReference type="InterPro" id="IPR052943">
    <property type="entry name" value="TMTC_O-mannosyl-trnsfr"/>
</dbReference>
<protein>
    <submittedName>
        <fullName evidence="1">Uncharacterized protein</fullName>
    </submittedName>
</protein>
<accession>A0A1U9VK99</accession>
<dbReference type="SMART" id="SM00028">
    <property type="entry name" value="TPR"/>
    <property type="match status" value="3"/>
</dbReference>
<dbReference type="PANTHER" id="PTHR44809:SF1">
    <property type="entry name" value="PROTEIN O-MANNOSYL-TRANSFERASE TMTC1"/>
    <property type="match status" value="1"/>
</dbReference>
<gene>
    <name evidence="1" type="ORF">B0B51_14240</name>
</gene>
<dbReference type="InterPro" id="IPR011990">
    <property type="entry name" value="TPR-like_helical_dom_sf"/>
</dbReference>
<dbReference type="EMBL" id="CP019911">
    <property type="protein sequence ID" value="AQW30996.1"/>
    <property type="molecule type" value="Genomic_DNA"/>
</dbReference>
<dbReference type="Pfam" id="PF13428">
    <property type="entry name" value="TPR_14"/>
    <property type="match status" value="1"/>
</dbReference>
<proteinExistence type="predicted"/>
<evidence type="ECO:0000313" key="2">
    <source>
        <dbReference type="Proteomes" id="UP000189628"/>
    </source>
</evidence>
<evidence type="ECO:0000313" key="1">
    <source>
        <dbReference type="EMBL" id="AQW30996.1"/>
    </source>
</evidence>
<reference evidence="1 2" key="1">
    <citation type="submission" date="2017-02" db="EMBL/GenBank/DDBJ databases">
        <title>Blood Disease Bacterium A2-HR MARDI.</title>
        <authorList>
            <person name="Badrun R."/>
            <person name="Abu Bakar N."/>
            <person name="Laboh R."/>
        </authorList>
    </citation>
    <scope>NUCLEOTIDE SEQUENCE [LARGE SCALE GENOMIC DNA]</scope>
    <source>
        <strain evidence="1 2">A2-HR MARDI</strain>
    </source>
</reference>
<dbReference type="Proteomes" id="UP000189628">
    <property type="component" value="Chromosome"/>
</dbReference>